<keyword evidence="2" id="KW-1185">Reference proteome</keyword>
<proteinExistence type="predicted"/>
<sequence length="77" mass="7757">MRATAWVPVVTERQERRGTTADAGVGAGGDGVSVFGTCQPAEWVPVVRGGFGVRGIARVVVTEQRAALAASGTGGTS</sequence>
<organism evidence="1 2">
    <name type="scientific">Umezawaea tangerina</name>
    <dbReference type="NCBI Taxonomy" id="84725"/>
    <lineage>
        <taxon>Bacteria</taxon>
        <taxon>Bacillati</taxon>
        <taxon>Actinomycetota</taxon>
        <taxon>Actinomycetes</taxon>
        <taxon>Pseudonocardiales</taxon>
        <taxon>Pseudonocardiaceae</taxon>
        <taxon>Umezawaea</taxon>
    </lineage>
</organism>
<dbReference type="AlphaFoldDB" id="A0A2T0T805"/>
<dbReference type="RefSeq" id="WP_106188759.1">
    <property type="nucleotide sequence ID" value="NZ_PVTF01000005.1"/>
</dbReference>
<reference evidence="1 2" key="1">
    <citation type="submission" date="2018-03" db="EMBL/GenBank/DDBJ databases">
        <title>Genomic Encyclopedia of Archaeal and Bacterial Type Strains, Phase II (KMG-II): from individual species to whole genera.</title>
        <authorList>
            <person name="Goeker M."/>
        </authorList>
    </citation>
    <scope>NUCLEOTIDE SEQUENCE [LARGE SCALE GENOMIC DNA]</scope>
    <source>
        <strain evidence="1 2">DSM 44720</strain>
    </source>
</reference>
<evidence type="ECO:0000313" key="2">
    <source>
        <dbReference type="Proteomes" id="UP000239494"/>
    </source>
</evidence>
<protein>
    <submittedName>
        <fullName evidence="1">Uncharacterized protein</fullName>
    </submittedName>
</protein>
<accession>A0A2T0T805</accession>
<gene>
    <name evidence="1" type="ORF">CLV43_105542</name>
</gene>
<dbReference type="Proteomes" id="UP000239494">
    <property type="component" value="Unassembled WGS sequence"/>
</dbReference>
<evidence type="ECO:0000313" key="1">
    <source>
        <dbReference type="EMBL" id="PRY41783.1"/>
    </source>
</evidence>
<name>A0A2T0T805_9PSEU</name>
<dbReference type="EMBL" id="PVTF01000005">
    <property type="protein sequence ID" value="PRY41783.1"/>
    <property type="molecule type" value="Genomic_DNA"/>
</dbReference>
<comment type="caution">
    <text evidence="1">The sequence shown here is derived from an EMBL/GenBank/DDBJ whole genome shotgun (WGS) entry which is preliminary data.</text>
</comment>